<comment type="pathway">
    <text evidence="2 11">Cofactor biosynthesis; (R)-pantothenate biosynthesis; (R)-pantoate from 3-methyl-2-oxobutanoate: step 2/2.</text>
</comment>
<dbReference type="InterPro" id="IPR008927">
    <property type="entry name" value="6-PGluconate_DH-like_C_sf"/>
</dbReference>
<dbReference type="Gene3D" id="3.40.50.720">
    <property type="entry name" value="NAD(P)-binding Rossmann-like Domain"/>
    <property type="match status" value="1"/>
</dbReference>
<accession>A0A191WGZ9</accession>
<name>A0A191WGZ9_9MICO</name>
<sequence>MRIGIIGAGALGGTFAALLSQAGHEVEVAARGTVRAAIQARGIRLSGGFGDVIAEVAVAERLTVRPELVLVCTKAQDAEAAIAANRERIDGAPVVVVQNGLEGVDTASRLLPRSRCFGLLSLIAADHSEPGVVHVTATAESRLGRGDGSAGPEAVRLAALLSDAVPVLAIDDFRGAQWTKLVVNMVNAVPAIVGSTLGDVVADSGLLAVLTASMRECVRIGIARGVRFVALNGLDDASLRDFASLPLAEATAVPSALVSRMSWEQNRGSTQQSLRRGQPTEIDYLNGAVVREASIAALAAPVNAALTALVHEVEAAGRPLPRARVLDVLALV</sequence>
<evidence type="ECO:0000256" key="6">
    <source>
        <dbReference type="ARBA" id="ARBA00022655"/>
    </source>
</evidence>
<dbReference type="UniPathway" id="UPA00028">
    <property type="reaction ID" value="UER00004"/>
</dbReference>
<reference evidence="14 15" key="1">
    <citation type="journal article" date="2016" name="Int. J. Syst. Evol. Microbiol.">
        <title>Agromyces aureus sp. nov., isolated from the rhizosphere of Salix caprea L. grown in a heavy-metal-contaminated soil.</title>
        <authorList>
            <person name="Corretto E."/>
            <person name="Antonielli L."/>
            <person name="Sessitsch A."/>
            <person name="Compant S."/>
            <person name="Gorfer M."/>
            <person name="Kuffner M."/>
            <person name="Brader G."/>
        </authorList>
    </citation>
    <scope>NUCLEOTIDE SEQUENCE [LARGE SCALE GENOMIC DNA]</scope>
    <source>
        <strain evidence="14 15">AR33</strain>
    </source>
</reference>
<dbReference type="InterPro" id="IPR013752">
    <property type="entry name" value="KPA_reductase"/>
</dbReference>
<dbReference type="InterPro" id="IPR003710">
    <property type="entry name" value="ApbA"/>
</dbReference>
<evidence type="ECO:0000256" key="2">
    <source>
        <dbReference type="ARBA" id="ARBA00004994"/>
    </source>
</evidence>
<dbReference type="InterPro" id="IPR013328">
    <property type="entry name" value="6PGD_dom2"/>
</dbReference>
<protein>
    <recommendedName>
        <fullName evidence="5 11">2-dehydropantoate 2-reductase</fullName>
        <ecNumber evidence="4 11">1.1.1.169</ecNumber>
    </recommendedName>
    <alternativeName>
        <fullName evidence="9 11">Ketopantoate reductase</fullName>
    </alternativeName>
</protein>
<dbReference type="Gene3D" id="1.10.1040.10">
    <property type="entry name" value="N-(1-d-carboxylethyl)-l-norvaline Dehydrogenase, domain 2"/>
    <property type="match status" value="1"/>
</dbReference>
<keyword evidence="15" id="KW-1185">Reference proteome</keyword>
<dbReference type="EMBL" id="CP013979">
    <property type="protein sequence ID" value="ANJ27536.1"/>
    <property type="molecule type" value="Genomic_DNA"/>
</dbReference>
<reference evidence="15" key="2">
    <citation type="submission" date="2016-01" db="EMBL/GenBank/DDBJ databases">
        <title>Complete genome sequence of Agromyces aureus AR33T and comparison with related organisms.</title>
        <authorList>
            <person name="Corretto E."/>
            <person name="Antonielli L."/>
            <person name="Sessitsch A."/>
            <person name="Brader G."/>
        </authorList>
    </citation>
    <scope>NUCLEOTIDE SEQUENCE [LARGE SCALE GENOMIC DNA]</scope>
    <source>
        <strain evidence="15">AR33</strain>
    </source>
</reference>
<dbReference type="Proteomes" id="UP000078437">
    <property type="component" value="Chromosome"/>
</dbReference>
<dbReference type="PANTHER" id="PTHR43765">
    <property type="entry name" value="2-DEHYDROPANTOATE 2-REDUCTASE-RELATED"/>
    <property type="match status" value="1"/>
</dbReference>
<comment type="catalytic activity">
    <reaction evidence="10 11">
        <text>(R)-pantoate + NADP(+) = 2-dehydropantoate + NADPH + H(+)</text>
        <dbReference type="Rhea" id="RHEA:16233"/>
        <dbReference type="ChEBI" id="CHEBI:11561"/>
        <dbReference type="ChEBI" id="CHEBI:15378"/>
        <dbReference type="ChEBI" id="CHEBI:15980"/>
        <dbReference type="ChEBI" id="CHEBI:57783"/>
        <dbReference type="ChEBI" id="CHEBI:58349"/>
        <dbReference type="EC" id="1.1.1.169"/>
    </reaction>
</comment>
<evidence type="ECO:0000256" key="5">
    <source>
        <dbReference type="ARBA" id="ARBA00019465"/>
    </source>
</evidence>
<dbReference type="GO" id="GO:0005737">
    <property type="term" value="C:cytoplasm"/>
    <property type="evidence" value="ECO:0007669"/>
    <property type="project" value="TreeGrafter"/>
</dbReference>
<evidence type="ECO:0000259" key="12">
    <source>
        <dbReference type="Pfam" id="PF02558"/>
    </source>
</evidence>
<evidence type="ECO:0000259" key="13">
    <source>
        <dbReference type="Pfam" id="PF08546"/>
    </source>
</evidence>
<keyword evidence="8 11" id="KW-0560">Oxidoreductase</keyword>
<dbReference type="Pfam" id="PF08546">
    <property type="entry name" value="ApbA_C"/>
    <property type="match status" value="1"/>
</dbReference>
<keyword evidence="6 11" id="KW-0566">Pantothenate biosynthesis</keyword>
<proteinExistence type="inferred from homology"/>
<dbReference type="InterPro" id="IPR036291">
    <property type="entry name" value="NAD(P)-bd_dom_sf"/>
</dbReference>
<dbReference type="GO" id="GO:0050661">
    <property type="term" value="F:NADP binding"/>
    <property type="evidence" value="ECO:0007669"/>
    <property type="project" value="TreeGrafter"/>
</dbReference>
<keyword evidence="7 11" id="KW-0521">NADP</keyword>
<evidence type="ECO:0000256" key="8">
    <source>
        <dbReference type="ARBA" id="ARBA00023002"/>
    </source>
</evidence>
<dbReference type="KEGG" id="agy:ATC03_13265"/>
<comment type="similarity">
    <text evidence="3 11">Belongs to the ketopantoate reductase family.</text>
</comment>
<evidence type="ECO:0000256" key="1">
    <source>
        <dbReference type="ARBA" id="ARBA00002919"/>
    </source>
</evidence>
<comment type="function">
    <text evidence="1 11">Catalyzes the NADPH-dependent reduction of ketopantoate into pantoic acid.</text>
</comment>
<dbReference type="STRING" id="453304.ATC03_13265"/>
<evidence type="ECO:0000313" key="14">
    <source>
        <dbReference type="EMBL" id="ANJ27536.1"/>
    </source>
</evidence>
<evidence type="ECO:0000256" key="7">
    <source>
        <dbReference type="ARBA" id="ARBA00022857"/>
    </source>
</evidence>
<dbReference type="NCBIfam" id="TIGR00745">
    <property type="entry name" value="apbA_panE"/>
    <property type="match status" value="1"/>
</dbReference>
<dbReference type="SUPFAM" id="SSF48179">
    <property type="entry name" value="6-phosphogluconate dehydrogenase C-terminal domain-like"/>
    <property type="match status" value="1"/>
</dbReference>
<dbReference type="AlphaFoldDB" id="A0A191WGZ9"/>
<evidence type="ECO:0000256" key="11">
    <source>
        <dbReference type="RuleBase" id="RU362068"/>
    </source>
</evidence>
<evidence type="ECO:0000256" key="4">
    <source>
        <dbReference type="ARBA" id="ARBA00013014"/>
    </source>
</evidence>
<dbReference type="InterPro" id="IPR050838">
    <property type="entry name" value="Ketopantoate_reductase"/>
</dbReference>
<dbReference type="Pfam" id="PF02558">
    <property type="entry name" value="ApbA"/>
    <property type="match status" value="1"/>
</dbReference>
<dbReference type="PANTHER" id="PTHR43765:SF2">
    <property type="entry name" value="2-DEHYDROPANTOATE 2-REDUCTASE"/>
    <property type="match status" value="1"/>
</dbReference>
<dbReference type="GO" id="GO:0008677">
    <property type="term" value="F:2-dehydropantoate 2-reductase activity"/>
    <property type="evidence" value="ECO:0007669"/>
    <property type="project" value="UniProtKB-EC"/>
</dbReference>
<dbReference type="OrthoDB" id="9796561at2"/>
<dbReference type="InterPro" id="IPR013332">
    <property type="entry name" value="KPR_N"/>
</dbReference>
<evidence type="ECO:0000313" key="15">
    <source>
        <dbReference type="Proteomes" id="UP000078437"/>
    </source>
</evidence>
<evidence type="ECO:0000256" key="9">
    <source>
        <dbReference type="ARBA" id="ARBA00032024"/>
    </source>
</evidence>
<feature type="domain" description="Ketopantoate reductase N-terminal" evidence="12">
    <location>
        <begin position="3"/>
        <end position="146"/>
    </location>
</feature>
<evidence type="ECO:0000256" key="3">
    <source>
        <dbReference type="ARBA" id="ARBA00007870"/>
    </source>
</evidence>
<gene>
    <name evidence="14" type="ORF">ATC03_13265</name>
</gene>
<dbReference type="RefSeq" id="WP_067877940.1">
    <property type="nucleotide sequence ID" value="NZ_CP013979.1"/>
</dbReference>
<dbReference type="GO" id="GO:0015940">
    <property type="term" value="P:pantothenate biosynthetic process"/>
    <property type="evidence" value="ECO:0007669"/>
    <property type="project" value="UniProtKB-UniPathway"/>
</dbReference>
<evidence type="ECO:0000256" key="10">
    <source>
        <dbReference type="ARBA" id="ARBA00048793"/>
    </source>
</evidence>
<dbReference type="EC" id="1.1.1.169" evidence="4 11"/>
<dbReference type="SUPFAM" id="SSF51735">
    <property type="entry name" value="NAD(P)-binding Rossmann-fold domains"/>
    <property type="match status" value="1"/>
</dbReference>
<feature type="domain" description="Ketopantoate reductase C-terminal" evidence="13">
    <location>
        <begin position="172"/>
        <end position="314"/>
    </location>
</feature>
<organism evidence="14 15">
    <name type="scientific">Agromyces aureus</name>
    <dbReference type="NCBI Taxonomy" id="453304"/>
    <lineage>
        <taxon>Bacteria</taxon>
        <taxon>Bacillati</taxon>
        <taxon>Actinomycetota</taxon>
        <taxon>Actinomycetes</taxon>
        <taxon>Micrococcales</taxon>
        <taxon>Microbacteriaceae</taxon>
        <taxon>Agromyces</taxon>
    </lineage>
</organism>